<name>A0ABN1DVZ4_9GAMM</name>
<accession>A0ABN1DVZ4</accession>
<proteinExistence type="predicted"/>
<gene>
    <name evidence="2" type="ORF">GCM10009098_21790</name>
</gene>
<feature type="signal peptide" evidence="1">
    <location>
        <begin position="1"/>
        <end position="20"/>
    </location>
</feature>
<feature type="chain" id="PRO_5047436271" evidence="1">
    <location>
        <begin position="21"/>
        <end position="498"/>
    </location>
</feature>
<keyword evidence="1" id="KW-0732">Signal</keyword>
<reference evidence="2 3" key="1">
    <citation type="journal article" date="2019" name="Int. J. Syst. Evol. Microbiol.">
        <title>The Global Catalogue of Microorganisms (GCM) 10K type strain sequencing project: providing services to taxonomists for standard genome sequencing and annotation.</title>
        <authorList>
            <consortium name="The Broad Institute Genomics Platform"/>
            <consortium name="The Broad Institute Genome Sequencing Center for Infectious Disease"/>
            <person name="Wu L."/>
            <person name="Ma J."/>
        </authorList>
    </citation>
    <scope>NUCLEOTIDE SEQUENCE [LARGE SCALE GENOMIC DNA]</scope>
    <source>
        <strain evidence="2 3">JCM 14331</strain>
    </source>
</reference>
<sequence length="498" mass="56017">MRNLIALFFAAWLPAAAAQAYPAVLQDGFEQGSELHWRQLGDCRALLGTPRSGELALRCKAGTSVLFSNQPLSEMGVLELWVRPESDITSYRIQVLVSDLPSVNALWQPVALIEYNGGEQGYKAHRVSVDDPAKRYLRLDIEAVNGLIDIDDLQIERILLATALQKNEQRIVSGILDKLRQDQNVALQAESFRTLGVNYAAQLDMQRQYLEYANALYAGNALVLASGERNRMANPMAYASFRSIINDTKRVTTPLQQARLSSMLKPFGDLATATLNVVSGGAYSAFAEPFKSFLASSFDKSSYSDAGLSRSDRKFAEQNGLKIYQDAERFLSELEKELVQVAGLEAELLQIQLSIEDFRRHLTKQLRDTLQHASMARSQEALSRALSKDETIRQKLMQEVAGNISLQANSYLNGGNNTELVRFVLKTSEQLEQTQSYKDQFNQITSAMLTYYDRFERSVNASQNPFTDDNDKQLWESHAQKARTYLQQSKESFNRAYL</sequence>
<evidence type="ECO:0000256" key="1">
    <source>
        <dbReference type="SAM" id="SignalP"/>
    </source>
</evidence>
<protein>
    <submittedName>
        <fullName evidence="2">Uncharacterized protein</fullName>
    </submittedName>
</protein>
<dbReference type="RefSeq" id="WP_226767045.1">
    <property type="nucleotide sequence ID" value="NZ_BAAAEO010000003.1"/>
</dbReference>
<keyword evidence="3" id="KW-1185">Reference proteome</keyword>
<organism evidence="2 3">
    <name type="scientific">Rheinheimera aquimaris</name>
    <dbReference type="NCBI Taxonomy" id="412437"/>
    <lineage>
        <taxon>Bacteria</taxon>
        <taxon>Pseudomonadati</taxon>
        <taxon>Pseudomonadota</taxon>
        <taxon>Gammaproteobacteria</taxon>
        <taxon>Chromatiales</taxon>
        <taxon>Chromatiaceae</taxon>
        <taxon>Rheinheimera</taxon>
    </lineage>
</organism>
<evidence type="ECO:0000313" key="2">
    <source>
        <dbReference type="EMBL" id="GAA0553677.1"/>
    </source>
</evidence>
<dbReference type="EMBL" id="BAAAEO010000003">
    <property type="protein sequence ID" value="GAA0553677.1"/>
    <property type="molecule type" value="Genomic_DNA"/>
</dbReference>
<dbReference type="Proteomes" id="UP001501169">
    <property type="component" value="Unassembled WGS sequence"/>
</dbReference>
<comment type="caution">
    <text evidence="2">The sequence shown here is derived from an EMBL/GenBank/DDBJ whole genome shotgun (WGS) entry which is preliminary data.</text>
</comment>
<evidence type="ECO:0000313" key="3">
    <source>
        <dbReference type="Proteomes" id="UP001501169"/>
    </source>
</evidence>